<dbReference type="InterPro" id="IPR003615">
    <property type="entry name" value="HNH_nuc"/>
</dbReference>
<dbReference type="GO" id="GO:0005829">
    <property type="term" value="C:cytosol"/>
    <property type="evidence" value="ECO:0007669"/>
    <property type="project" value="TreeGrafter"/>
</dbReference>
<feature type="domain" description="HNH nuclease" evidence="5">
    <location>
        <begin position="53"/>
        <end position="106"/>
    </location>
</feature>
<comment type="similarity">
    <text evidence="3">Belongs to the HNH nuclease family.</text>
</comment>
<name>A0A6N7W8G0_9ACTO</name>
<keyword evidence="7" id="KW-1185">Reference proteome</keyword>
<keyword evidence="6" id="KW-0255">Endonuclease</keyword>
<dbReference type="InterPro" id="IPR002711">
    <property type="entry name" value="HNH"/>
</dbReference>
<dbReference type="PANTHER" id="PTHR41286:SF1">
    <property type="entry name" value="HNH NUCLEASE YAJD-RELATED"/>
    <property type="match status" value="1"/>
</dbReference>
<protein>
    <recommendedName>
        <fullName evidence="4">Putative HNH nuclease YajD</fullName>
    </recommendedName>
</protein>
<dbReference type="SMART" id="SM00507">
    <property type="entry name" value="HNHc"/>
    <property type="match status" value="1"/>
</dbReference>
<evidence type="ECO:0000256" key="2">
    <source>
        <dbReference type="ARBA" id="ARBA00022801"/>
    </source>
</evidence>
<dbReference type="EMBL" id="VULO01000009">
    <property type="protein sequence ID" value="MSS84793.1"/>
    <property type="molecule type" value="Genomic_DNA"/>
</dbReference>
<keyword evidence="2" id="KW-0378">Hydrolase</keyword>
<organism evidence="6 7">
    <name type="scientific">Scrofimicrobium canadense</name>
    <dbReference type="NCBI Taxonomy" id="2652290"/>
    <lineage>
        <taxon>Bacteria</taxon>
        <taxon>Bacillati</taxon>
        <taxon>Actinomycetota</taxon>
        <taxon>Actinomycetes</taxon>
        <taxon>Actinomycetales</taxon>
        <taxon>Actinomycetaceae</taxon>
        <taxon>Scrofimicrobium</taxon>
    </lineage>
</organism>
<dbReference type="AlphaFoldDB" id="A0A6N7W8G0"/>
<dbReference type="GO" id="GO:0008270">
    <property type="term" value="F:zinc ion binding"/>
    <property type="evidence" value="ECO:0007669"/>
    <property type="project" value="InterPro"/>
</dbReference>
<dbReference type="RefSeq" id="WP_154545445.1">
    <property type="nucleotide sequence ID" value="NZ_VULO01000009.1"/>
</dbReference>
<dbReference type="GO" id="GO:0016787">
    <property type="term" value="F:hydrolase activity"/>
    <property type="evidence" value="ECO:0007669"/>
    <property type="project" value="UniProtKB-KW"/>
</dbReference>
<evidence type="ECO:0000256" key="1">
    <source>
        <dbReference type="ARBA" id="ARBA00022722"/>
    </source>
</evidence>
<accession>A0A6N7W8G0</accession>
<keyword evidence="1" id="KW-0540">Nuclease</keyword>
<reference evidence="6 7" key="1">
    <citation type="submission" date="2019-08" db="EMBL/GenBank/DDBJ databases">
        <title>In-depth cultivation of the pig gut microbiome towards novel bacterial diversity and tailored functional studies.</title>
        <authorList>
            <person name="Wylensek D."/>
            <person name="Hitch T.C.A."/>
            <person name="Clavel T."/>
        </authorList>
    </citation>
    <scope>NUCLEOTIDE SEQUENCE [LARGE SCALE GENOMIC DNA]</scope>
    <source>
        <strain evidence="6 7">WB03_NA08</strain>
    </source>
</reference>
<dbReference type="GO" id="GO:0003676">
    <property type="term" value="F:nucleic acid binding"/>
    <property type="evidence" value="ECO:0007669"/>
    <property type="project" value="InterPro"/>
</dbReference>
<dbReference type="Pfam" id="PF01844">
    <property type="entry name" value="HNH"/>
    <property type="match status" value="1"/>
</dbReference>
<comment type="caution">
    <text evidence="6">The sequence shown here is derived from an EMBL/GenBank/DDBJ whole genome shotgun (WGS) entry which is preliminary data.</text>
</comment>
<evidence type="ECO:0000259" key="5">
    <source>
        <dbReference type="SMART" id="SM00507"/>
    </source>
</evidence>
<evidence type="ECO:0000256" key="3">
    <source>
        <dbReference type="ARBA" id="ARBA00038412"/>
    </source>
</evidence>
<dbReference type="PANTHER" id="PTHR41286">
    <property type="entry name" value="HNH NUCLEASE YAJD-RELATED"/>
    <property type="match status" value="1"/>
</dbReference>
<evidence type="ECO:0000313" key="6">
    <source>
        <dbReference type="EMBL" id="MSS84793.1"/>
    </source>
</evidence>
<dbReference type="CDD" id="cd00085">
    <property type="entry name" value="HNHc"/>
    <property type="match status" value="1"/>
</dbReference>
<dbReference type="Gene3D" id="1.10.30.50">
    <property type="match status" value="1"/>
</dbReference>
<evidence type="ECO:0000256" key="4">
    <source>
        <dbReference type="ARBA" id="ARBA00040194"/>
    </source>
</evidence>
<gene>
    <name evidence="6" type="ORF">FYJ24_08455</name>
</gene>
<evidence type="ECO:0000313" key="7">
    <source>
        <dbReference type="Proteomes" id="UP000470875"/>
    </source>
</evidence>
<proteinExistence type="inferred from homology"/>
<dbReference type="Proteomes" id="UP000470875">
    <property type="component" value="Unassembled WGS sequence"/>
</dbReference>
<dbReference type="GO" id="GO:0004519">
    <property type="term" value="F:endonuclease activity"/>
    <property type="evidence" value="ECO:0007669"/>
    <property type="project" value="UniProtKB-KW"/>
</dbReference>
<sequence>MPSKPARPCSQPGCPNLTHDRYCPEHAKAEDERYRKWQRDPKINRRYGARWRKIRAAYIAAHPLCENCLATSRYTPAQEVHHVIPLEHGGTHDPGNLRSLCKPCHSRQSALDGDRWRQAPRVYTY</sequence>